<reference evidence="1" key="2">
    <citation type="submission" date="2020-09" db="EMBL/GenBank/DDBJ databases">
        <authorList>
            <person name="Sun Q."/>
            <person name="Zhou Y."/>
        </authorList>
    </citation>
    <scope>NUCLEOTIDE SEQUENCE</scope>
    <source>
        <strain evidence="1">CGMCC 1.15360</strain>
    </source>
</reference>
<protein>
    <recommendedName>
        <fullName evidence="3">Ribbon-helix-helix protein CopG domain-containing protein</fullName>
    </recommendedName>
</protein>
<reference evidence="1" key="1">
    <citation type="journal article" date="2014" name="Int. J. Syst. Evol. Microbiol.">
        <title>Complete genome sequence of Corynebacterium casei LMG S-19264T (=DSM 44701T), isolated from a smear-ripened cheese.</title>
        <authorList>
            <consortium name="US DOE Joint Genome Institute (JGI-PGF)"/>
            <person name="Walter F."/>
            <person name="Albersmeier A."/>
            <person name="Kalinowski J."/>
            <person name="Ruckert C."/>
        </authorList>
    </citation>
    <scope>NUCLEOTIDE SEQUENCE</scope>
    <source>
        <strain evidence="1">CGMCC 1.15360</strain>
    </source>
</reference>
<gene>
    <name evidence="1" type="ORF">GCM10010990_22800</name>
</gene>
<dbReference type="Proteomes" id="UP000612349">
    <property type="component" value="Unassembled WGS sequence"/>
</dbReference>
<sequence>MAAKNRVTVNLEDEDYEALVDVAARADRSIAWVGRQAIVEFLASQERKEVPLLATAGTGNSFHGKPKG</sequence>
<dbReference type="GO" id="GO:0006355">
    <property type="term" value="P:regulation of DNA-templated transcription"/>
    <property type="evidence" value="ECO:0007669"/>
    <property type="project" value="InterPro"/>
</dbReference>
<dbReference type="SUPFAM" id="SSF47598">
    <property type="entry name" value="Ribbon-helix-helix"/>
    <property type="match status" value="1"/>
</dbReference>
<accession>A0A916Z2A3</accession>
<evidence type="ECO:0008006" key="3">
    <source>
        <dbReference type="Google" id="ProtNLM"/>
    </source>
</evidence>
<organism evidence="1 2">
    <name type="scientific">Croceicoccus mobilis</name>
    <dbReference type="NCBI Taxonomy" id="1703339"/>
    <lineage>
        <taxon>Bacteria</taxon>
        <taxon>Pseudomonadati</taxon>
        <taxon>Pseudomonadota</taxon>
        <taxon>Alphaproteobacteria</taxon>
        <taxon>Sphingomonadales</taxon>
        <taxon>Erythrobacteraceae</taxon>
        <taxon>Croceicoccus</taxon>
    </lineage>
</organism>
<dbReference type="AlphaFoldDB" id="A0A916Z2A3"/>
<dbReference type="InterPro" id="IPR010985">
    <property type="entry name" value="Ribbon_hlx_hlx"/>
</dbReference>
<evidence type="ECO:0000313" key="1">
    <source>
        <dbReference type="EMBL" id="GGD72638.1"/>
    </source>
</evidence>
<comment type="caution">
    <text evidence="1">The sequence shown here is derived from an EMBL/GenBank/DDBJ whole genome shotgun (WGS) entry which is preliminary data.</text>
</comment>
<dbReference type="RefSeq" id="WP_172808232.1">
    <property type="nucleotide sequence ID" value="NZ_BMIP01000005.1"/>
</dbReference>
<keyword evidence="2" id="KW-1185">Reference proteome</keyword>
<name>A0A916Z2A3_9SPHN</name>
<evidence type="ECO:0000313" key="2">
    <source>
        <dbReference type="Proteomes" id="UP000612349"/>
    </source>
</evidence>
<dbReference type="EMBL" id="BMIP01000005">
    <property type="protein sequence ID" value="GGD72638.1"/>
    <property type="molecule type" value="Genomic_DNA"/>
</dbReference>
<proteinExistence type="predicted"/>